<evidence type="ECO:0000313" key="2">
    <source>
        <dbReference type="EMBL" id="ODV96746.1"/>
    </source>
</evidence>
<protein>
    <recommendedName>
        <fullName evidence="1">Ubiquitin-like domain-containing protein</fullName>
    </recommendedName>
</protein>
<name>A0A1E4TYC3_PACTA</name>
<dbReference type="SUPFAM" id="SSF54236">
    <property type="entry name" value="Ubiquitin-like"/>
    <property type="match status" value="1"/>
</dbReference>
<dbReference type="Proteomes" id="UP000094236">
    <property type="component" value="Unassembled WGS sequence"/>
</dbReference>
<dbReference type="InterPro" id="IPR029071">
    <property type="entry name" value="Ubiquitin-like_domsf"/>
</dbReference>
<dbReference type="EMBL" id="KV454012">
    <property type="protein sequence ID" value="ODV96746.1"/>
    <property type="molecule type" value="Genomic_DNA"/>
</dbReference>
<dbReference type="PROSITE" id="PS50053">
    <property type="entry name" value="UBIQUITIN_2"/>
    <property type="match status" value="1"/>
</dbReference>
<organism evidence="2 3">
    <name type="scientific">Pachysolen tannophilus NRRL Y-2460</name>
    <dbReference type="NCBI Taxonomy" id="669874"/>
    <lineage>
        <taxon>Eukaryota</taxon>
        <taxon>Fungi</taxon>
        <taxon>Dikarya</taxon>
        <taxon>Ascomycota</taxon>
        <taxon>Saccharomycotina</taxon>
        <taxon>Pichiomycetes</taxon>
        <taxon>Pachysolenaceae</taxon>
        <taxon>Pachysolen</taxon>
    </lineage>
</organism>
<evidence type="ECO:0000259" key="1">
    <source>
        <dbReference type="PROSITE" id="PS50053"/>
    </source>
</evidence>
<gene>
    <name evidence="2" type="ORF">PACTADRAFT_48562</name>
</gene>
<reference evidence="3" key="1">
    <citation type="submission" date="2016-05" db="EMBL/GenBank/DDBJ databases">
        <title>Comparative genomics of biotechnologically important yeasts.</title>
        <authorList>
            <consortium name="DOE Joint Genome Institute"/>
            <person name="Riley R."/>
            <person name="Haridas S."/>
            <person name="Wolfe K.H."/>
            <person name="Lopes M.R."/>
            <person name="Hittinger C.T."/>
            <person name="Goker M."/>
            <person name="Salamov A."/>
            <person name="Wisecaver J."/>
            <person name="Long T.M."/>
            <person name="Aerts A.L."/>
            <person name="Barry K."/>
            <person name="Choi C."/>
            <person name="Clum A."/>
            <person name="Coughlan A.Y."/>
            <person name="Deshpande S."/>
            <person name="Douglass A.P."/>
            <person name="Hanson S.J."/>
            <person name="Klenk H.-P."/>
            <person name="Labutti K."/>
            <person name="Lapidus A."/>
            <person name="Lindquist E."/>
            <person name="Lipzen A."/>
            <person name="Meier-Kolthoff J.P."/>
            <person name="Ohm R.A."/>
            <person name="Otillar R.P."/>
            <person name="Pangilinan J."/>
            <person name="Peng Y."/>
            <person name="Rokas A."/>
            <person name="Rosa C.A."/>
            <person name="Scheuner C."/>
            <person name="Sibirny A.A."/>
            <person name="Slot J.C."/>
            <person name="Stielow J.B."/>
            <person name="Sun H."/>
            <person name="Kurtzman C.P."/>
            <person name="Blackwell M."/>
            <person name="Grigoriev I.V."/>
            <person name="Jeffries T.W."/>
        </authorList>
    </citation>
    <scope>NUCLEOTIDE SEQUENCE [LARGE SCALE GENOMIC DNA]</scope>
    <source>
        <strain evidence="3">NRRL Y-2460</strain>
    </source>
</reference>
<accession>A0A1E4TYC3</accession>
<dbReference type="Gene3D" id="3.10.20.90">
    <property type="entry name" value="Phosphatidylinositol 3-kinase Catalytic Subunit, Chain A, domain 1"/>
    <property type="match status" value="1"/>
</dbReference>
<proteinExistence type="predicted"/>
<dbReference type="AlphaFoldDB" id="A0A1E4TYC3"/>
<feature type="domain" description="Ubiquitin-like" evidence="1">
    <location>
        <begin position="55"/>
        <end position="125"/>
    </location>
</feature>
<dbReference type="InterPro" id="IPR000626">
    <property type="entry name" value="Ubiquitin-like_dom"/>
</dbReference>
<evidence type="ECO:0000313" key="3">
    <source>
        <dbReference type="Proteomes" id="UP000094236"/>
    </source>
</evidence>
<sequence>MEPSDEIVGSLNDKVRELTLENNHLKILKEFYEYSYKLIKVNNVHRVISRNIETISLDIRYNGNKDILKLENVPKTYKIVTVKQLIYNKAGLLIKDQLLYKDLNILQDGFTLADYLVEDGDTITLTHEVNIFIKDRVIRRCPYDTFVKDLFEGKKDKNNDYLTFNDGMILNRDKLLSDYGITTDTVLFPKNLKLTIKYGNIEEYYGIDDSTTLSFCLSKINLLKDKYNEVVEKYKDDKDITIVKLLKDENFFLEMKDLSINVILFESTPKAPKIEKFIVNKDERLYDFIKQNFTAEHILLQIDNNGQEFLISENISFSDVIETSDNKNGITLRLGKLTNLNPQSYYYKDIKDDVFIKPLQSCIITDKYTNKIVIKNFYNNLDKLVLKKYKLNIYDYENKLIYELGIGEIDFDLSIFQIFDKLDDPLFFDFSRNVAMVDDIVIEDLNTFKIKQLLSAIANKNEIDLKISIKLQLMELAASASDKKPMIWGFNSQTTIADLKAKILQTSGIEIGGNKNMFKILYCKEDLSTNNFVNLERFFNYELLEICNVSFERNLIFYSLEKTNLKEKQITATMNETQDRFVVEYTDVHANGVDGTVKVFHSPVYR</sequence>
<keyword evidence="3" id="KW-1185">Reference proteome</keyword>